<dbReference type="InterPro" id="IPR001431">
    <property type="entry name" value="Pept_M16_Zn_BS"/>
</dbReference>
<dbReference type="Proteomes" id="UP001597277">
    <property type="component" value="Unassembled WGS sequence"/>
</dbReference>
<organism evidence="5 6">
    <name type="scientific">Georgenia deserti</name>
    <dbReference type="NCBI Taxonomy" id="2093781"/>
    <lineage>
        <taxon>Bacteria</taxon>
        <taxon>Bacillati</taxon>
        <taxon>Actinomycetota</taxon>
        <taxon>Actinomycetes</taxon>
        <taxon>Micrococcales</taxon>
        <taxon>Bogoriellaceae</taxon>
        <taxon>Georgenia</taxon>
    </lineage>
</organism>
<proteinExistence type="inferred from homology"/>
<dbReference type="Gene3D" id="3.30.830.10">
    <property type="entry name" value="Metalloenzyme, LuxS/M16 peptidase-like"/>
    <property type="match status" value="2"/>
</dbReference>
<keyword evidence="6" id="KW-1185">Reference proteome</keyword>
<evidence type="ECO:0000256" key="1">
    <source>
        <dbReference type="ARBA" id="ARBA00007261"/>
    </source>
</evidence>
<dbReference type="InterPro" id="IPR011249">
    <property type="entry name" value="Metalloenz_LuxS/M16"/>
</dbReference>
<dbReference type="SUPFAM" id="SSF63411">
    <property type="entry name" value="LuxS/MPP-like metallohydrolase"/>
    <property type="match status" value="2"/>
</dbReference>
<evidence type="ECO:0000256" key="2">
    <source>
        <dbReference type="RuleBase" id="RU004447"/>
    </source>
</evidence>
<dbReference type="EMBL" id="JBHUEE010000009">
    <property type="protein sequence ID" value="MFD1719357.1"/>
    <property type="molecule type" value="Genomic_DNA"/>
</dbReference>
<comment type="caution">
    <text evidence="5">The sequence shown here is derived from an EMBL/GenBank/DDBJ whole genome shotgun (WGS) entry which is preliminary data.</text>
</comment>
<evidence type="ECO:0000259" key="4">
    <source>
        <dbReference type="Pfam" id="PF05193"/>
    </source>
</evidence>
<sequence>MPQPLVLGPSGAPGTQLTAEQDGSVIRRSVLPGGIRVLTEEMPGQRSTAVGAWVAVGSRDESDGHHGSTHFLEHLLFKGTPSRSALDIAEAFDAVGGEANAATGKEHTAYYARVLDVDVPMAAEVILDMVTSARLDAAELETERGVILEELAMNDDDPMDVAHERFALAVLGEHPLGRPIGGTPETIRAVPRSAVLDHYGRTYVPAELVVTAAGSVDHDALCGRVLDAVRRGGWQLDEAAVPAARRGNGAGGADAALLPSTGRAMTITRRTEQANVLLGGPSITAGDERRFTLSVLTTILGGGMSSRLFQEVREKRGLAYATYAFASSYAEAGTFGLYAGCAPGNVEAVTELLGQEWQRLADRGITQDELERGIGQLRGNMVLGLEDNGSRMSRLGRAEIVHGEFVGLDELIARISEVTAEQVRELAAELAAAPRSLVVVGPFEDDVAARLLG</sequence>
<comment type="similarity">
    <text evidence="1 2">Belongs to the peptidase M16 family.</text>
</comment>
<dbReference type="InterPro" id="IPR007863">
    <property type="entry name" value="Peptidase_M16_C"/>
</dbReference>
<dbReference type="Pfam" id="PF00675">
    <property type="entry name" value="Peptidase_M16"/>
    <property type="match status" value="1"/>
</dbReference>
<dbReference type="PROSITE" id="PS00143">
    <property type="entry name" value="INSULINASE"/>
    <property type="match status" value="1"/>
</dbReference>
<reference evidence="6" key="1">
    <citation type="journal article" date="2019" name="Int. J. Syst. Evol. Microbiol.">
        <title>The Global Catalogue of Microorganisms (GCM) 10K type strain sequencing project: providing services to taxonomists for standard genome sequencing and annotation.</title>
        <authorList>
            <consortium name="The Broad Institute Genomics Platform"/>
            <consortium name="The Broad Institute Genome Sequencing Center for Infectious Disease"/>
            <person name="Wu L."/>
            <person name="Ma J."/>
        </authorList>
    </citation>
    <scope>NUCLEOTIDE SEQUENCE [LARGE SCALE GENOMIC DNA]</scope>
    <source>
        <strain evidence="6">JCM 17130</strain>
    </source>
</reference>
<evidence type="ECO:0000313" key="5">
    <source>
        <dbReference type="EMBL" id="MFD1719357.1"/>
    </source>
</evidence>
<dbReference type="InterPro" id="IPR050361">
    <property type="entry name" value="MPP/UQCRC_Complex"/>
</dbReference>
<evidence type="ECO:0000313" key="6">
    <source>
        <dbReference type="Proteomes" id="UP001597277"/>
    </source>
</evidence>
<dbReference type="Pfam" id="PF05193">
    <property type="entry name" value="Peptidase_M16_C"/>
    <property type="match status" value="1"/>
</dbReference>
<evidence type="ECO:0000259" key="3">
    <source>
        <dbReference type="Pfam" id="PF00675"/>
    </source>
</evidence>
<dbReference type="PANTHER" id="PTHR11851:SF49">
    <property type="entry name" value="MITOCHONDRIAL-PROCESSING PEPTIDASE SUBUNIT ALPHA"/>
    <property type="match status" value="1"/>
</dbReference>
<feature type="domain" description="Peptidase M16 C-terminal" evidence="4">
    <location>
        <begin position="192"/>
        <end position="377"/>
    </location>
</feature>
<feature type="domain" description="Peptidase M16 N-terminal" evidence="3">
    <location>
        <begin position="36"/>
        <end position="183"/>
    </location>
</feature>
<protein>
    <submittedName>
        <fullName evidence="5">M16 family metallopeptidase</fullName>
    </submittedName>
</protein>
<dbReference type="RefSeq" id="WP_388009483.1">
    <property type="nucleotide sequence ID" value="NZ_JBHUEE010000009.1"/>
</dbReference>
<name>A0ABW4L7Z9_9MICO</name>
<dbReference type="InterPro" id="IPR011765">
    <property type="entry name" value="Pept_M16_N"/>
</dbReference>
<accession>A0ABW4L7Z9</accession>
<gene>
    <name evidence="5" type="ORF">ACFSE6_16050</name>
</gene>
<dbReference type="PANTHER" id="PTHR11851">
    <property type="entry name" value="METALLOPROTEASE"/>
    <property type="match status" value="1"/>
</dbReference>